<organism evidence="2">
    <name type="scientific">viral metagenome</name>
    <dbReference type="NCBI Taxonomy" id="1070528"/>
    <lineage>
        <taxon>unclassified sequences</taxon>
        <taxon>metagenomes</taxon>
        <taxon>organismal metagenomes</taxon>
    </lineage>
</organism>
<reference evidence="2" key="1">
    <citation type="journal article" date="2020" name="Nature">
        <title>Giant virus diversity and host interactions through global metagenomics.</title>
        <authorList>
            <person name="Schulz F."/>
            <person name="Roux S."/>
            <person name="Paez-Espino D."/>
            <person name="Jungbluth S."/>
            <person name="Walsh D.A."/>
            <person name="Denef V.J."/>
            <person name="McMahon K.D."/>
            <person name="Konstantinidis K.T."/>
            <person name="Eloe-Fadrosh E.A."/>
            <person name="Kyrpides N.C."/>
            <person name="Woyke T."/>
        </authorList>
    </citation>
    <scope>NUCLEOTIDE SEQUENCE</scope>
    <source>
        <strain evidence="2">GVMAG-M-3300023184-101</strain>
    </source>
</reference>
<evidence type="ECO:0000256" key="1">
    <source>
        <dbReference type="SAM" id="Phobius"/>
    </source>
</evidence>
<dbReference type="EMBL" id="MN739949">
    <property type="protein sequence ID" value="QHT79391.1"/>
    <property type="molecule type" value="Genomic_DNA"/>
</dbReference>
<proteinExistence type="predicted"/>
<evidence type="ECO:0008006" key="3">
    <source>
        <dbReference type="Google" id="ProtNLM"/>
    </source>
</evidence>
<dbReference type="SUPFAM" id="SSF55729">
    <property type="entry name" value="Acyl-CoA N-acyltransferases (Nat)"/>
    <property type="match status" value="2"/>
</dbReference>
<dbReference type="Gene3D" id="3.40.630.170">
    <property type="match status" value="1"/>
</dbReference>
<dbReference type="AlphaFoldDB" id="A0A6C0HFK0"/>
<feature type="transmembrane region" description="Helical" evidence="1">
    <location>
        <begin position="20"/>
        <end position="39"/>
    </location>
</feature>
<keyword evidence="1" id="KW-0472">Membrane</keyword>
<dbReference type="InterPro" id="IPR016181">
    <property type="entry name" value="Acyl_CoA_acyltransferase"/>
</dbReference>
<evidence type="ECO:0000313" key="2">
    <source>
        <dbReference type="EMBL" id="QHT79391.1"/>
    </source>
</evidence>
<keyword evidence="1" id="KW-0812">Transmembrane</keyword>
<keyword evidence="1" id="KW-1133">Transmembrane helix</keyword>
<name>A0A6C0HFK0_9ZZZZ</name>
<accession>A0A6C0HFK0</accession>
<feature type="transmembrane region" description="Helical" evidence="1">
    <location>
        <begin position="325"/>
        <end position="342"/>
    </location>
</feature>
<sequence length="438" mass="50234">MPINVPPLFIFLSTKINYSLLVYIIIAIIILYILLVAYIKIKLRFWRTQPVFHIYNVLYWLNPPGIINHLLPETENNKYMNHLAIKTYNVADLVDTTSIILDQFCNFVNNFYAFHSFAQRYDSEYRPKKNDIVGYFEGTNHPSYITLYQKPEMLFQKGQLISSLNVMKGGISARAMNICIKGKGPVFPLYYIDNLCVHPESRKAGVAPELIQTLYYNLRKKNSNIKTYLFKREGDLTAIVPLTTFETYCYDIGGRAPRTPTSDEIDSRHVPQMGDTLHASMNVIEIGVPQLALLVEFIKSQQHNFECVILPDITNLANMIKTENISIYGLIAGGSLLSIYVFRNIQFYYNGRRATECILALYSYNKDLFITGFTIALGKVIAKYKVGILLIEDTAQAYGLIANLNVLNVPLLFKSPTAFFMYNYACYSISHRKFMILY</sequence>
<protein>
    <recommendedName>
        <fullName evidence="3">Glycylpeptide N-tetradecanoyltransferase</fullName>
    </recommendedName>
</protein>